<feature type="domain" description="J" evidence="3">
    <location>
        <begin position="597"/>
        <end position="667"/>
    </location>
</feature>
<dbReference type="EMBL" id="HE573020">
    <property type="protein sequence ID" value="CCC47537.1"/>
    <property type="molecule type" value="Genomic_DNA"/>
</dbReference>
<dbReference type="InterPro" id="IPR011990">
    <property type="entry name" value="TPR-like_helical_dom_sf"/>
</dbReference>
<dbReference type="FunFam" id="1.25.40.10:FF:000673">
    <property type="entry name" value="TPR-repeat-containing chaperone protein DNAJ"/>
    <property type="match status" value="1"/>
</dbReference>
<name>G0TUA3_TRYVY</name>
<dbReference type="VEuPathDB" id="TriTrypDB:TvY486_0402030"/>
<dbReference type="Gene3D" id="1.25.40.10">
    <property type="entry name" value="Tetratricopeptide repeat domain"/>
    <property type="match status" value="2"/>
</dbReference>
<gene>
    <name evidence="4" type="ORF">TVY486_0402030</name>
</gene>
<dbReference type="InterPro" id="IPR036869">
    <property type="entry name" value="J_dom_sf"/>
</dbReference>
<evidence type="ECO:0000256" key="2">
    <source>
        <dbReference type="SAM" id="MobiDB-lite"/>
    </source>
</evidence>
<dbReference type="SUPFAM" id="SSF46565">
    <property type="entry name" value="Chaperone J-domain"/>
    <property type="match status" value="1"/>
</dbReference>
<evidence type="ECO:0000313" key="4">
    <source>
        <dbReference type="EMBL" id="CCC47537.1"/>
    </source>
</evidence>
<accession>G0TUA3</accession>
<dbReference type="Pfam" id="PF00226">
    <property type="entry name" value="DnaJ"/>
    <property type="match status" value="1"/>
</dbReference>
<dbReference type="InterPro" id="IPR052758">
    <property type="entry name" value="SRC_co-chaperone"/>
</dbReference>
<organism evidence="4">
    <name type="scientific">Trypanosoma vivax (strain Y486)</name>
    <dbReference type="NCBI Taxonomy" id="1055687"/>
    <lineage>
        <taxon>Eukaryota</taxon>
        <taxon>Discoba</taxon>
        <taxon>Euglenozoa</taxon>
        <taxon>Kinetoplastea</taxon>
        <taxon>Metakinetoplastina</taxon>
        <taxon>Trypanosomatida</taxon>
        <taxon>Trypanosomatidae</taxon>
        <taxon>Trypanosoma</taxon>
        <taxon>Duttonella</taxon>
    </lineage>
</organism>
<dbReference type="PROSITE" id="PS50005">
    <property type="entry name" value="TPR"/>
    <property type="match status" value="1"/>
</dbReference>
<dbReference type="SMART" id="SM00028">
    <property type="entry name" value="TPR"/>
    <property type="match status" value="5"/>
</dbReference>
<dbReference type="CDD" id="cd06257">
    <property type="entry name" value="DnaJ"/>
    <property type="match status" value="1"/>
</dbReference>
<feature type="region of interest" description="Disordered" evidence="2">
    <location>
        <begin position="674"/>
        <end position="704"/>
    </location>
</feature>
<dbReference type="SMART" id="SM00271">
    <property type="entry name" value="DnaJ"/>
    <property type="match status" value="1"/>
</dbReference>
<dbReference type="Pfam" id="PF00515">
    <property type="entry name" value="TPR_1"/>
    <property type="match status" value="1"/>
</dbReference>
<feature type="compositionally biased region" description="Polar residues" evidence="2">
    <location>
        <begin position="676"/>
        <end position="704"/>
    </location>
</feature>
<dbReference type="AlphaFoldDB" id="G0TUA3"/>
<dbReference type="PRINTS" id="PR00625">
    <property type="entry name" value="JDOMAIN"/>
</dbReference>
<dbReference type="Gene3D" id="1.10.287.110">
    <property type="entry name" value="DnaJ domain"/>
    <property type="match status" value="1"/>
</dbReference>
<sequence>MSAVEAVLMDDVPHVPLPSSSAQSTSFLSTPPRPAPLNGSVAGMAAVAPKVGDITEVVPPNVAWFKKFLSTFFVCELCQNVVVDPVQLMPSVLLVCKQCALSRCVPGKDMLKLPLGVMRAYEELYEGRRATTAAATSDTVDPNKIHEASDDSIAKRRMVRVKRSGGLLTTEAAKQTSPRATAPNTARSAIPSCLQQELRELEESEYYLRAEIDAGESTEALEIYRTRAAALKKIQSLKTENSKTLKTEADTKYEQGEYTLALELYSRAIEQQPHDHLSRLNALHGNRSSAYFMAQRYNECIADCMKVVEMEPKNVKILLRAAKAAAFMGDLSRAVSIMDSIPVSEVTPNILNERKKYKNGLEIFQHAEASFGTSEGDEAWLMLVAQFSETIPFRLRYAESLQKQSRYLKAVDILEVVAPHRRTPKVLYMIASCLYFSGFDHFENARSYLADIQQLDDNSASLMKIINLVDEGKHKGNQLFQQKKFAAAVEHYTNAINAAENNAQILRILYCNRAAAYKELGKYREGVEDCTKAIQLDSEFSKAYARRARCLQLLNEFFAAVRDFKLAIKYDPCDHELVRELRLCEQNAARETEREKDYYYVLGLTRSASDREIKLKYRELSLRWHPDKCISLPEEERLQAERRFKIIGEAHSTLLDPVKRREYDLRLDRERLARPSGTSGVSAQSSDAFRAQSSRYRTTGSGFW</sequence>
<evidence type="ECO:0000256" key="1">
    <source>
        <dbReference type="PROSITE-ProRule" id="PRU00339"/>
    </source>
</evidence>
<dbReference type="InterPro" id="IPR018253">
    <property type="entry name" value="DnaJ_domain_CS"/>
</dbReference>
<dbReference type="PANTHER" id="PTHR44200">
    <property type="entry name" value="DNAJ HOMOLOG SUBFAMILY C MEMBER 7"/>
    <property type="match status" value="1"/>
</dbReference>
<proteinExistence type="predicted"/>
<evidence type="ECO:0000259" key="3">
    <source>
        <dbReference type="PROSITE" id="PS50076"/>
    </source>
</evidence>
<feature type="repeat" description="TPR" evidence="1">
    <location>
        <begin position="242"/>
        <end position="275"/>
    </location>
</feature>
<reference evidence="4" key="1">
    <citation type="journal article" date="2012" name="Proc. Natl. Acad. Sci. U.S.A.">
        <title>Antigenic diversity is generated by distinct evolutionary mechanisms in African trypanosome species.</title>
        <authorList>
            <person name="Jackson A.P."/>
            <person name="Berry A."/>
            <person name="Aslett M."/>
            <person name="Allison H.C."/>
            <person name="Burton P."/>
            <person name="Vavrova-Anderson J."/>
            <person name="Brown R."/>
            <person name="Browne H."/>
            <person name="Corton N."/>
            <person name="Hauser H."/>
            <person name="Gamble J."/>
            <person name="Gilderthorp R."/>
            <person name="Marcello L."/>
            <person name="McQuillan J."/>
            <person name="Otto T.D."/>
            <person name="Quail M.A."/>
            <person name="Sanders M.J."/>
            <person name="van Tonder A."/>
            <person name="Ginger M.L."/>
            <person name="Field M.C."/>
            <person name="Barry J.D."/>
            <person name="Hertz-Fowler C."/>
            <person name="Berriman M."/>
        </authorList>
    </citation>
    <scope>NUCLEOTIDE SEQUENCE</scope>
    <source>
        <strain evidence="4">Y486</strain>
    </source>
</reference>
<dbReference type="InterPro" id="IPR019734">
    <property type="entry name" value="TPR_rpt"/>
</dbReference>
<dbReference type="PANTHER" id="PTHR44200:SF2">
    <property type="entry name" value="CHAPERONE PROTEIN DNAJ, PUTATIVE-RELATED"/>
    <property type="match status" value="1"/>
</dbReference>
<dbReference type="SUPFAM" id="SSF48452">
    <property type="entry name" value="TPR-like"/>
    <property type="match status" value="2"/>
</dbReference>
<keyword evidence="1" id="KW-0802">TPR repeat</keyword>
<dbReference type="PROSITE" id="PS50076">
    <property type="entry name" value="DNAJ_2"/>
    <property type="match status" value="1"/>
</dbReference>
<dbReference type="InterPro" id="IPR001623">
    <property type="entry name" value="DnaJ_domain"/>
</dbReference>
<protein>
    <submittedName>
        <fullName evidence="4">Putative TPR-repeat-containing chaperone protein DNAJ</fullName>
    </submittedName>
</protein>
<dbReference type="PROSITE" id="PS00636">
    <property type="entry name" value="DNAJ_1"/>
    <property type="match status" value="1"/>
</dbReference>